<dbReference type="AlphaFoldDB" id="A0A183FEN8"/>
<dbReference type="Proteomes" id="UP000050761">
    <property type="component" value="Unassembled WGS sequence"/>
</dbReference>
<sequence>MTICTYIARTLAWKASVEDLMTQVREIKHDVIGLIETRRQDPLHVAYDLGEELFLETYDTGGEDYIGVLLNMHFAIDSYKSLISRTGTKRIGSVPVLTVFVAYAPTSDYDEEVETFYVELDKFYEEDLSYKVIFGDPNARIGPRRSPEELHLKTYGLKWNEQGRNCLSSSCRPRTFLKHEFPDASCALRWTWKSPVNQL</sequence>
<dbReference type="EMBL" id="UZAH01025373">
    <property type="protein sequence ID" value="VDO62593.1"/>
    <property type="molecule type" value="Genomic_DNA"/>
</dbReference>
<dbReference type="WBParaSite" id="HPBE_0000486601-mRNA-1">
    <property type="protein sequence ID" value="HPBE_0000486601-mRNA-1"/>
    <property type="gene ID" value="HPBE_0000486601"/>
</dbReference>
<evidence type="ECO:0000313" key="3">
    <source>
        <dbReference type="WBParaSite" id="HPBE_0000486601-mRNA-1"/>
    </source>
</evidence>
<organism evidence="2 3">
    <name type="scientific">Heligmosomoides polygyrus</name>
    <name type="common">Parasitic roundworm</name>
    <dbReference type="NCBI Taxonomy" id="6339"/>
    <lineage>
        <taxon>Eukaryota</taxon>
        <taxon>Metazoa</taxon>
        <taxon>Ecdysozoa</taxon>
        <taxon>Nematoda</taxon>
        <taxon>Chromadorea</taxon>
        <taxon>Rhabditida</taxon>
        <taxon>Rhabditina</taxon>
        <taxon>Rhabditomorpha</taxon>
        <taxon>Strongyloidea</taxon>
        <taxon>Heligmosomidae</taxon>
        <taxon>Heligmosomoides</taxon>
    </lineage>
</organism>
<reference evidence="1 2" key="1">
    <citation type="submission" date="2018-11" db="EMBL/GenBank/DDBJ databases">
        <authorList>
            <consortium name="Pathogen Informatics"/>
        </authorList>
    </citation>
    <scope>NUCLEOTIDE SEQUENCE [LARGE SCALE GENOMIC DNA]</scope>
</reference>
<dbReference type="Gene3D" id="3.60.10.10">
    <property type="entry name" value="Endonuclease/exonuclease/phosphatase"/>
    <property type="match status" value="1"/>
</dbReference>
<accession>A0A183FEN8</accession>
<reference evidence="3" key="2">
    <citation type="submission" date="2019-09" db="UniProtKB">
        <authorList>
            <consortium name="WormBaseParasite"/>
        </authorList>
    </citation>
    <scope>IDENTIFICATION</scope>
</reference>
<gene>
    <name evidence="1" type="ORF">HPBE_LOCUS4867</name>
</gene>
<accession>A0A3P7YDE0</accession>
<dbReference type="InterPro" id="IPR036691">
    <property type="entry name" value="Endo/exonu/phosph_ase_sf"/>
</dbReference>
<keyword evidence="2" id="KW-1185">Reference proteome</keyword>
<protein>
    <submittedName>
        <fullName evidence="3">Endo/exonuclease/phosphatase domain-containing protein</fullName>
    </submittedName>
</protein>
<evidence type="ECO:0000313" key="1">
    <source>
        <dbReference type="EMBL" id="VDO62593.1"/>
    </source>
</evidence>
<evidence type="ECO:0000313" key="2">
    <source>
        <dbReference type="Proteomes" id="UP000050761"/>
    </source>
</evidence>
<name>A0A183FEN8_HELPZ</name>
<proteinExistence type="predicted"/>
<dbReference type="SUPFAM" id="SSF56219">
    <property type="entry name" value="DNase I-like"/>
    <property type="match status" value="1"/>
</dbReference>